<keyword evidence="5" id="KW-0456">Lyase</keyword>
<dbReference type="SUPFAM" id="SSF143975">
    <property type="entry name" value="IlvD/EDD N-terminal domain-like"/>
    <property type="match status" value="1"/>
</dbReference>
<comment type="caution">
    <text evidence="12">The sequence shown here is derived from an EMBL/GenBank/DDBJ whole genome shotgun (WGS) entry which is preliminary data.</text>
</comment>
<dbReference type="EMBL" id="ASHM01024630">
    <property type="protein sequence ID" value="PNX72421.1"/>
    <property type="molecule type" value="Genomic_DNA"/>
</dbReference>
<evidence type="ECO:0000313" key="12">
    <source>
        <dbReference type="EMBL" id="PNX72421.1"/>
    </source>
</evidence>
<dbReference type="Pfam" id="PF24877">
    <property type="entry name" value="ILV_EDD_C"/>
    <property type="match status" value="1"/>
</dbReference>
<evidence type="ECO:0000256" key="1">
    <source>
        <dbReference type="ARBA" id="ARBA00006486"/>
    </source>
</evidence>
<feature type="non-terminal residue" evidence="12">
    <location>
        <position position="1"/>
    </location>
</feature>
<keyword evidence="2" id="KW-0479">Metal-binding</keyword>
<evidence type="ECO:0000313" key="13">
    <source>
        <dbReference type="Proteomes" id="UP000236291"/>
    </source>
</evidence>
<dbReference type="Gene3D" id="3.50.30.80">
    <property type="entry name" value="IlvD/EDD C-terminal domain-like"/>
    <property type="match status" value="1"/>
</dbReference>
<proteinExistence type="inferred from homology"/>
<name>A0A2K3L1L2_TRIPR</name>
<comment type="similarity">
    <text evidence="1">Belongs to the IlvD/Edd family.</text>
</comment>
<accession>A0A2K3L1L2</accession>
<evidence type="ECO:0000256" key="5">
    <source>
        <dbReference type="ARBA" id="ARBA00023239"/>
    </source>
</evidence>
<evidence type="ECO:0000256" key="7">
    <source>
        <dbReference type="ARBA" id="ARBA00029436"/>
    </source>
</evidence>
<dbReference type="GO" id="GO:0004160">
    <property type="term" value="F:dihydroxy-acid dehydratase activity"/>
    <property type="evidence" value="ECO:0007669"/>
    <property type="project" value="UniProtKB-EC"/>
</dbReference>
<dbReference type="PANTHER" id="PTHR21000:SF5">
    <property type="entry name" value="DIHYDROXY-ACID DEHYDRATASE, MITOCHONDRIAL"/>
    <property type="match status" value="1"/>
</dbReference>
<comment type="pathway">
    <text evidence="8">Amino-acid biosynthesis; L-isoleucine biosynthesis; L-isoleucine from 2-oxobutanoate: step 3/4.</text>
</comment>
<dbReference type="STRING" id="57577.A0A2K3L1L2"/>
<dbReference type="GO" id="GO:0009082">
    <property type="term" value="P:branched-chain amino acid biosynthetic process"/>
    <property type="evidence" value="ECO:0007669"/>
    <property type="project" value="TreeGrafter"/>
</dbReference>
<protein>
    <recommendedName>
        <fullName evidence="9">dihydroxy-acid dehydratase</fullName>
        <ecNumber evidence="9">4.2.1.9</ecNumber>
    </recommendedName>
</protein>
<feature type="domain" description="Dihydroxy-acid/6-phosphogluconate dehydratase C-terminal" evidence="11">
    <location>
        <begin position="44"/>
        <end position="171"/>
    </location>
</feature>
<evidence type="ECO:0000256" key="10">
    <source>
        <dbReference type="ARBA" id="ARBA00052865"/>
    </source>
</evidence>
<sequence length="203" mass="21670">IGGTPGVIRYLLEQGFLDGDCLTVTGKTLAENAELFPPLSKGQEIIRPIENPIKKTAHIQILYGNLAPEGSVAKITGKEGLYFSGEPSPLVFEGEEAMIAAISEDPLSFKGKVVIIRGEGPKGGPGMPEMLTPTSAIMGAGLGKDVALLTDRRFSGGSHGFVVGHICPEAQFLKNQLVWFFKSNLAWSKWLSAVEFLSNDVAV</sequence>
<comment type="catalytic activity">
    <reaction evidence="6">
        <text>(2R)-2,3-dihydroxy-3-methylbutanoate = 3-methyl-2-oxobutanoate + H2O</text>
        <dbReference type="Rhea" id="RHEA:24809"/>
        <dbReference type="ChEBI" id="CHEBI:11851"/>
        <dbReference type="ChEBI" id="CHEBI:15377"/>
        <dbReference type="ChEBI" id="CHEBI:49072"/>
        <dbReference type="EC" id="4.2.1.9"/>
    </reaction>
    <physiologicalReaction direction="left-to-right" evidence="6">
        <dbReference type="Rhea" id="RHEA:24810"/>
    </physiologicalReaction>
</comment>
<dbReference type="GO" id="GO:0009570">
    <property type="term" value="C:chloroplast stroma"/>
    <property type="evidence" value="ECO:0007669"/>
    <property type="project" value="TreeGrafter"/>
</dbReference>
<evidence type="ECO:0000256" key="2">
    <source>
        <dbReference type="ARBA" id="ARBA00022723"/>
    </source>
</evidence>
<dbReference type="GO" id="GO:0051536">
    <property type="term" value="F:iron-sulfur cluster binding"/>
    <property type="evidence" value="ECO:0007669"/>
    <property type="project" value="UniProtKB-KW"/>
</dbReference>
<dbReference type="SUPFAM" id="SSF52016">
    <property type="entry name" value="LeuD/IlvD-like"/>
    <property type="match status" value="1"/>
</dbReference>
<evidence type="ECO:0000256" key="9">
    <source>
        <dbReference type="ARBA" id="ARBA00029490"/>
    </source>
</evidence>
<evidence type="ECO:0000259" key="11">
    <source>
        <dbReference type="Pfam" id="PF24877"/>
    </source>
</evidence>
<gene>
    <name evidence="12" type="ORF">L195_g028311</name>
</gene>
<dbReference type="PANTHER" id="PTHR21000">
    <property type="entry name" value="DIHYDROXY-ACID DEHYDRATASE DAD"/>
    <property type="match status" value="1"/>
</dbReference>
<dbReference type="GO" id="GO:0046872">
    <property type="term" value="F:metal ion binding"/>
    <property type="evidence" value="ECO:0007669"/>
    <property type="project" value="UniProtKB-KW"/>
</dbReference>
<keyword evidence="4" id="KW-0411">Iron-sulfur</keyword>
<dbReference type="Proteomes" id="UP000236291">
    <property type="component" value="Unassembled WGS sequence"/>
</dbReference>
<dbReference type="EC" id="4.2.1.9" evidence="9"/>
<organism evidence="12 13">
    <name type="scientific">Trifolium pratense</name>
    <name type="common">Red clover</name>
    <dbReference type="NCBI Taxonomy" id="57577"/>
    <lineage>
        <taxon>Eukaryota</taxon>
        <taxon>Viridiplantae</taxon>
        <taxon>Streptophyta</taxon>
        <taxon>Embryophyta</taxon>
        <taxon>Tracheophyta</taxon>
        <taxon>Spermatophyta</taxon>
        <taxon>Magnoliopsida</taxon>
        <taxon>eudicotyledons</taxon>
        <taxon>Gunneridae</taxon>
        <taxon>Pentapetalae</taxon>
        <taxon>rosids</taxon>
        <taxon>fabids</taxon>
        <taxon>Fabales</taxon>
        <taxon>Fabaceae</taxon>
        <taxon>Papilionoideae</taxon>
        <taxon>50 kb inversion clade</taxon>
        <taxon>NPAAA clade</taxon>
        <taxon>Hologalegina</taxon>
        <taxon>IRL clade</taxon>
        <taxon>Trifolieae</taxon>
        <taxon>Trifolium</taxon>
    </lineage>
</organism>
<evidence type="ECO:0000256" key="8">
    <source>
        <dbReference type="ARBA" id="ARBA00029437"/>
    </source>
</evidence>
<dbReference type="InterPro" id="IPR042096">
    <property type="entry name" value="Dihydro-acid_dehy_C"/>
</dbReference>
<evidence type="ECO:0000256" key="4">
    <source>
        <dbReference type="ARBA" id="ARBA00023014"/>
    </source>
</evidence>
<dbReference type="InterPro" id="IPR037237">
    <property type="entry name" value="IlvD/EDD_N"/>
</dbReference>
<comment type="catalytic activity">
    <reaction evidence="10">
        <text>(2R,3R)-2,3-dihydroxy-3-methylpentanoate = (S)-3-methyl-2-oxopentanoate + H2O</text>
        <dbReference type="Rhea" id="RHEA:27694"/>
        <dbReference type="ChEBI" id="CHEBI:15377"/>
        <dbReference type="ChEBI" id="CHEBI:35146"/>
        <dbReference type="ChEBI" id="CHEBI:49258"/>
        <dbReference type="EC" id="4.2.1.9"/>
    </reaction>
    <physiologicalReaction direction="left-to-right" evidence="10">
        <dbReference type="Rhea" id="RHEA:27695"/>
    </physiologicalReaction>
</comment>
<reference evidence="12 13" key="1">
    <citation type="journal article" date="2014" name="Am. J. Bot.">
        <title>Genome assembly and annotation for red clover (Trifolium pratense; Fabaceae).</title>
        <authorList>
            <person name="Istvanek J."/>
            <person name="Jaros M."/>
            <person name="Krenek A."/>
            <person name="Repkova J."/>
        </authorList>
    </citation>
    <scope>NUCLEOTIDE SEQUENCE [LARGE SCALE GENOMIC DNA]</scope>
    <source>
        <strain evidence="13">cv. Tatra</strain>
        <tissue evidence="12">Young leaves</tissue>
    </source>
</reference>
<dbReference type="InterPro" id="IPR050165">
    <property type="entry name" value="DHAD_IlvD/Edd"/>
</dbReference>
<dbReference type="FunFam" id="3.50.30.80:FF:000001">
    <property type="entry name" value="Dihydroxy-acid dehydratase"/>
    <property type="match status" value="1"/>
</dbReference>
<dbReference type="ExpressionAtlas" id="A0A2K3L1L2">
    <property type="expression patterns" value="baseline"/>
</dbReference>
<reference evidence="12 13" key="2">
    <citation type="journal article" date="2017" name="Front. Plant Sci.">
        <title>Gene Classification and Mining of Molecular Markers Useful in Red Clover (Trifolium pratense) Breeding.</title>
        <authorList>
            <person name="Istvanek J."/>
            <person name="Dluhosova J."/>
            <person name="Dluhos P."/>
            <person name="Patkova L."/>
            <person name="Nedelnik J."/>
            <person name="Repkova J."/>
        </authorList>
    </citation>
    <scope>NUCLEOTIDE SEQUENCE [LARGE SCALE GENOMIC DNA]</scope>
    <source>
        <strain evidence="13">cv. Tatra</strain>
        <tissue evidence="12">Young leaves</tissue>
    </source>
</reference>
<dbReference type="InterPro" id="IPR056740">
    <property type="entry name" value="ILV_EDD_C"/>
</dbReference>
<comment type="pathway">
    <text evidence="7">Amino-acid biosynthesis; L-valine biosynthesis; L-valine from pyruvate: step 3/4.</text>
</comment>
<evidence type="ECO:0000256" key="6">
    <source>
        <dbReference type="ARBA" id="ARBA00029304"/>
    </source>
</evidence>
<evidence type="ECO:0000256" key="3">
    <source>
        <dbReference type="ARBA" id="ARBA00023004"/>
    </source>
</evidence>
<dbReference type="AlphaFoldDB" id="A0A2K3L1L2"/>
<keyword evidence="3" id="KW-0408">Iron</keyword>